<dbReference type="RefSeq" id="XP_007311779.1">
    <property type="nucleotide sequence ID" value="XM_007311717.1"/>
</dbReference>
<accession>R7RVM1</accession>
<keyword evidence="3" id="KW-1185">Reference proteome</keyword>
<proteinExistence type="predicted"/>
<evidence type="ECO:0000256" key="1">
    <source>
        <dbReference type="SAM" id="MobiDB-lite"/>
    </source>
</evidence>
<dbReference type="Proteomes" id="UP000053927">
    <property type="component" value="Unassembled WGS sequence"/>
</dbReference>
<feature type="region of interest" description="Disordered" evidence="1">
    <location>
        <begin position="56"/>
        <end position="78"/>
    </location>
</feature>
<protein>
    <submittedName>
        <fullName evidence="2">Uncharacterized protein</fullName>
    </submittedName>
</protein>
<dbReference type="AlphaFoldDB" id="R7RVM1"/>
<gene>
    <name evidence="2" type="ORF">STEHIDRAFT_116777</name>
</gene>
<evidence type="ECO:0000313" key="2">
    <source>
        <dbReference type="EMBL" id="EIM79119.1"/>
    </source>
</evidence>
<name>R7RVM1_STEHR</name>
<dbReference type="eggNOG" id="ENOG502SVKR">
    <property type="taxonomic scope" value="Eukaryota"/>
</dbReference>
<sequence length="750" mass="83340">MPELPEIFSSDRTFHHAAAHLEKQGVQVFGAPLVSLWHDPTAPKATLGAEDDCTNADIDGDSDSGNGIIDEQEDSVNDTGEGCVVELTASDAPLVKRGSGTVSQSHVYPPLPGTCPTLDDRNQLASDNQFISQQNAKNKRTAKSAGSEFVKIPFKELPYTPMPPELTHTPRTLLIHFGLMVVQIQYLLHTCLQVYTASQWAYLKLVPHKTRIFKVTVAFVFEGFTLAFLTRSHLLQLYWLDSIEHMPVRHACILTAFDVFLKSVADWIDQRRKRRCNRSKLAFMVIRGTDGPLPGIGKYTIQELMFMAGLWLGLTEAQLFDVPSRVARLIAAYRHLILGLPQMWNDVVRPAMQGTLLAPSLVQRQAYGRSLRVYGKLNIKIPLRLASLADEYEKNRDYDVFDWSLIALDLKQPRNLGHLISPTLWPKLSGDTSAKIQDDPLTQYFRSRGTDLDQTYLNPNAYTCLFPAATKVLFPRKPYTYYERSEKDAKKAEAAEAEAAVAEAAVAIGVLGDVKGDDSNGDGESAEGSMMVTESTSAVVRRKGKGRTYVWSLTSIPGVRTLATPNDGEREAGSFQYTVAHSLDVAIGPLEYGGLAIPRKAINGHTVHVLACWGDPNPDIPLRHTIEAVKAVHRKLLPENFRHQVPEEIEKKNTKKIGIVLSSRRPLEDTRDHRSQTLCSASPTILPSSPSSSSGAIAIPRPIRKRRTADAVVREGGLELVPKKRTRTERGIEMDHRKHPLDDLYGRRLT</sequence>
<organism evidence="2 3">
    <name type="scientific">Stereum hirsutum (strain FP-91666)</name>
    <name type="common">White-rot fungus</name>
    <dbReference type="NCBI Taxonomy" id="721885"/>
    <lineage>
        <taxon>Eukaryota</taxon>
        <taxon>Fungi</taxon>
        <taxon>Dikarya</taxon>
        <taxon>Basidiomycota</taxon>
        <taxon>Agaricomycotina</taxon>
        <taxon>Agaricomycetes</taxon>
        <taxon>Russulales</taxon>
        <taxon>Stereaceae</taxon>
        <taxon>Stereum</taxon>
    </lineage>
</organism>
<evidence type="ECO:0000313" key="3">
    <source>
        <dbReference type="Proteomes" id="UP000053927"/>
    </source>
</evidence>
<reference evidence="3" key="1">
    <citation type="journal article" date="2012" name="Science">
        <title>The Paleozoic origin of enzymatic lignin decomposition reconstructed from 31 fungal genomes.</title>
        <authorList>
            <person name="Floudas D."/>
            <person name="Binder M."/>
            <person name="Riley R."/>
            <person name="Barry K."/>
            <person name="Blanchette R.A."/>
            <person name="Henrissat B."/>
            <person name="Martinez A.T."/>
            <person name="Otillar R."/>
            <person name="Spatafora J.W."/>
            <person name="Yadav J.S."/>
            <person name="Aerts A."/>
            <person name="Benoit I."/>
            <person name="Boyd A."/>
            <person name="Carlson A."/>
            <person name="Copeland A."/>
            <person name="Coutinho P.M."/>
            <person name="de Vries R.P."/>
            <person name="Ferreira P."/>
            <person name="Findley K."/>
            <person name="Foster B."/>
            <person name="Gaskell J."/>
            <person name="Glotzer D."/>
            <person name="Gorecki P."/>
            <person name="Heitman J."/>
            <person name="Hesse C."/>
            <person name="Hori C."/>
            <person name="Igarashi K."/>
            <person name="Jurgens J.A."/>
            <person name="Kallen N."/>
            <person name="Kersten P."/>
            <person name="Kohler A."/>
            <person name="Kuees U."/>
            <person name="Kumar T.K.A."/>
            <person name="Kuo A."/>
            <person name="LaButti K."/>
            <person name="Larrondo L.F."/>
            <person name="Lindquist E."/>
            <person name="Ling A."/>
            <person name="Lombard V."/>
            <person name="Lucas S."/>
            <person name="Lundell T."/>
            <person name="Martin R."/>
            <person name="McLaughlin D.J."/>
            <person name="Morgenstern I."/>
            <person name="Morin E."/>
            <person name="Murat C."/>
            <person name="Nagy L.G."/>
            <person name="Nolan M."/>
            <person name="Ohm R.A."/>
            <person name="Patyshakuliyeva A."/>
            <person name="Rokas A."/>
            <person name="Ruiz-Duenas F.J."/>
            <person name="Sabat G."/>
            <person name="Salamov A."/>
            <person name="Samejima M."/>
            <person name="Schmutz J."/>
            <person name="Slot J.C."/>
            <person name="St John F."/>
            <person name="Stenlid J."/>
            <person name="Sun H."/>
            <person name="Sun S."/>
            <person name="Syed K."/>
            <person name="Tsang A."/>
            <person name="Wiebenga A."/>
            <person name="Young D."/>
            <person name="Pisabarro A."/>
            <person name="Eastwood D.C."/>
            <person name="Martin F."/>
            <person name="Cullen D."/>
            <person name="Grigoriev I.V."/>
            <person name="Hibbett D.S."/>
        </authorList>
    </citation>
    <scope>NUCLEOTIDE SEQUENCE [LARGE SCALE GENOMIC DNA]</scope>
    <source>
        <strain evidence="3">FP-91666</strain>
    </source>
</reference>
<dbReference type="KEGG" id="shs:STEHIDRAFT_116777"/>
<dbReference type="GeneID" id="18795980"/>
<dbReference type="EMBL" id="JH687410">
    <property type="protein sequence ID" value="EIM79119.1"/>
    <property type="molecule type" value="Genomic_DNA"/>
</dbReference>
<dbReference type="OrthoDB" id="3268838at2759"/>